<feature type="transmembrane region" description="Helical" evidence="7">
    <location>
        <begin position="97"/>
        <end position="119"/>
    </location>
</feature>
<feature type="transmembrane region" description="Helical" evidence="7">
    <location>
        <begin position="289"/>
        <end position="310"/>
    </location>
</feature>
<dbReference type="Gene3D" id="1.20.1250.20">
    <property type="entry name" value="MFS general substrate transporter like domains"/>
    <property type="match status" value="1"/>
</dbReference>
<dbReference type="Pfam" id="PF07690">
    <property type="entry name" value="MFS_1"/>
    <property type="match status" value="1"/>
</dbReference>
<feature type="domain" description="Major facilitator superfamily (MFS) profile" evidence="8">
    <location>
        <begin position="8"/>
        <end position="473"/>
    </location>
</feature>
<dbReference type="NCBIfam" id="TIGR00711">
    <property type="entry name" value="efflux_EmrB"/>
    <property type="match status" value="1"/>
</dbReference>
<feature type="transmembrane region" description="Helical" evidence="7">
    <location>
        <begin position="193"/>
        <end position="211"/>
    </location>
</feature>
<evidence type="ECO:0000256" key="3">
    <source>
        <dbReference type="ARBA" id="ARBA00022475"/>
    </source>
</evidence>
<evidence type="ECO:0000313" key="9">
    <source>
        <dbReference type="EMBL" id="MFC6838104.1"/>
    </source>
</evidence>
<keyword evidence="5 7" id="KW-1133">Transmembrane helix</keyword>
<protein>
    <submittedName>
        <fullName evidence="9">MDR family MFS transporter</fullName>
    </submittedName>
</protein>
<dbReference type="EMBL" id="JBHSXM010000003">
    <property type="protein sequence ID" value="MFC6838104.1"/>
    <property type="molecule type" value="Genomic_DNA"/>
</dbReference>
<feature type="transmembrane region" description="Helical" evidence="7">
    <location>
        <begin position="346"/>
        <end position="368"/>
    </location>
</feature>
<dbReference type="RefSeq" id="WP_304449822.1">
    <property type="nucleotide sequence ID" value="NZ_JARRAH010000003.1"/>
</dbReference>
<name>A0ABD5UGX9_9EURY</name>
<evidence type="ECO:0000256" key="6">
    <source>
        <dbReference type="ARBA" id="ARBA00023136"/>
    </source>
</evidence>
<keyword evidence="6 7" id="KW-0472">Membrane</keyword>
<comment type="caution">
    <text evidence="9">The sequence shown here is derived from an EMBL/GenBank/DDBJ whole genome shotgun (WGS) entry which is preliminary data.</text>
</comment>
<accession>A0ABD5UGX9</accession>
<feature type="transmembrane region" description="Helical" evidence="7">
    <location>
        <begin position="217"/>
        <end position="238"/>
    </location>
</feature>
<evidence type="ECO:0000256" key="7">
    <source>
        <dbReference type="SAM" id="Phobius"/>
    </source>
</evidence>
<reference evidence="9 10" key="1">
    <citation type="journal article" date="2019" name="Int. J. Syst. Evol. Microbiol.">
        <title>The Global Catalogue of Microorganisms (GCM) 10K type strain sequencing project: providing services to taxonomists for standard genome sequencing and annotation.</title>
        <authorList>
            <consortium name="The Broad Institute Genomics Platform"/>
            <consortium name="The Broad Institute Genome Sequencing Center for Infectious Disease"/>
            <person name="Wu L."/>
            <person name="Ma J."/>
        </authorList>
    </citation>
    <scope>NUCLEOTIDE SEQUENCE [LARGE SCALE GENOMIC DNA]</scope>
    <source>
        <strain evidence="9 10">PSRA2</strain>
    </source>
</reference>
<evidence type="ECO:0000313" key="10">
    <source>
        <dbReference type="Proteomes" id="UP001596406"/>
    </source>
</evidence>
<dbReference type="PRINTS" id="PR01036">
    <property type="entry name" value="TCRTETB"/>
</dbReference>
<dbReference type="GO" id="GO:0005886">
    <property type="term" value="C:plasma membrane"/>
    <property type="evidence" value="ECO:0007669"/>
    <property type="project" value="UniProtKB-SubCell"/>
</dbReference>
<dbReference type="SUPFAM" id="SSF103473">
    <property type="entry name" value="MFS general substrate transporter"/>
    <property type="match status" value="1"/>
</dbReference>
<evidence type="ECO:0000256" key="2">
    <source>
        <dbReference type="ARBA" id="ARBA00022448"/>
    </source>
</evidence>
<keyword evidence="3" id="KW-1003">Cell membrane</keyword>
<feature type="transmembrane region" description="Helical" evidence="7">
    <location>
        <begin position="131"/>
        <end position="155"/>
    </location>
</feature>
<feature type="transmembrane region" description="Helical" evidence="7">
    <location>
        <begin position="7"/>
        <end position="30"/>
    </location>
</feature>
<dbReference type="PANTHER" id="PTHR23501">
    <property type="entry name" value="MAJOR FACILITATOR SUPERFAMILY"/>
    <property type="match status" value="1"/>
</dbReference>
<proteinExistence type="predicted"/>
<organism evidence="9 10">
    <name type="scientific">Halomarina ordinaria</name>
    <dbReference type="NCBI Taxonomy" id="3033939"/>
    <lineage>
        <taxon>Archaea</taxon>
        <taxon>Methanobacteriati</taxon>
        <taxon>Methanobacteriota</taxon>
        <taxon>Stenosarchaea group</taxon>
        <taxon>Halobacteria</taxon>
        <taxon>Halobacteriales</taxon>
        <taxon>Natronomonadaceae</taxon>
        <taxon>Halomarina</taxon>
    </lineage>
</organism>
<dbReference type="Proteomes" id="UP001596406">
    <property type="component" value="Unassembled WGS sequence"/>
</dbReference>
<dbReference type="InterPro" id="IPR036259">
    <property type="entry name" value="MFS_trans_sf"/>
</dbReference>
<evidence type="ECO:0000259" key="8">
    <source>
        <dbReference type="PROSITE" id="PS50850"/>
    </source>
</evidence>
<feature type="transmembrane region" description="Helical" evidence="7">
    <location>
        <begin position="161"/>
        <end position="181"/>
    </location>
</feature>
<feature type="transmembrane region" description="Helical" evidence="7">
    <location>
        <begin position="322"/>
        <end position="340"/>
    </location>
</feature>
<dbReference type="FunFam" id="1.20.1720.10:FF:000004">
    <property type="entry name" value="EmrB/QacA family drug resistance transporter"/>
    <property type="match status" value="1"/>
</dbReference>
<keyword evidence="2" id="KW-0813">Transport</keyword>
<feature type="transmembrane region" description="Helical" evidence="7">
    <location>
        <begin position="438"/>
        <end position="466"/>
    </location>
</feature>
<comment type="subcellular location">
    <subcellularLocation>
        <location evidence="1">Cell membrane</location>
        <topology evidence="1">Multi-pass membrane protein</topology>
    </subcellularLocation>
</comment>
<evidence type="ECO:0000256" key="4">
    <source>
        <dbReference type="ARBA" id="ARBA00022692"/>
    </source>
</evidence>
<feature type="transmembrane region" description="Helical" evidence="7">
    <location>
        <begin position="73"/>
        <end position="91"/>
    </location>
</feature>
<dbReference type="AlphaFoldDB" id="A0ABD5UGX9"/>
<feature type="transmembrane region" description="Helical" evidence="7">
    <location>
        <begin position="258"/>
        <end position="277"/>
    </location>
</feature>
<dbReference type="InterPro" id="IPR011701">
    <property type="entry name" value="MFS"/>
</dbReference>
<keyword evidence="4 7" id="KW-0812">Transmembrane</keyword>
<dbReference type="CDD" id="cd17502">
    <property type="entry name" value="MFS_Azr1_MDR_like"/>
    <property type="match status" value="1"/>
</dbReference>
<keyword evidence="10" id="KW-1185">Reference proteome</keyword>
<feature type="transmembrane region" description="Helical" evidence="7">
    <location>
        <begin position="42"/>
        <end position="61"/>
    </location>
</feature>
<dbReference type="InterPro" id="IPR004638">
    <property type="entry name" value="EmrB-like"/>
</dbReference>
<evidence type="ECO:0000256" key="1">
    <source>
        <dbReference type="ARBA" id="ARBA00004651"/>
    </source>
</evidence>
<gene>
    <name evidence="9" type="ORF">ACFQHK_16600</name>
</gene>
<dbReference type="PANTHER" id="PTHR23501:SF191">
    <property type="entry name" value="VACUOLAR BASIC AMINO ACID TRANSPORTER 4"/>
    <property type="match status" value="1"/>
</dbReference>
<dbReference type="PROSITE" id="PS50850">
    <property type="entry name" value="MFS"/>
    <property type="match status" value="1"/>
</dbReference>
<sequence>MTTDRRLATLGMMLGIFLAGIDGTIVSTAMPTVVSSLGGLELYSWVFAVYMLFAAVTMPLFGRLADSYGRKRLFYVGIGVFVVGSALAGAARSMPQLIAFRAVQGVGAGAMFSIPYTVLGVIYPPDQRGKAIGYGSAVWGVSSVVGPLLGYLIVATLSWRWVFYLSVPVGVAAALVTARSLEETTGAVDRHVDVAGAVTLSIGVGALLVALETLAESTVVAAGLVALGLASLAAFYVVERRARVPILPLSLFGDTTFVVTNAAGFLTSFAVFAALTYDPLFVQSVRGSASGAALIVFPISIGWSGTSFVSGRLINRFGERRLATVGPMLMAASFVVAALWSVDTPLWAMMATVFVTGVGMGTLTPPLLVAIQNHLGTERMGLATSSQQFFRNLGGTVGVAVLGVVLNASMRGRLAAVPGISDLGDLQRRLLDGGETPAVVAAIMADGLSVVFVASAVVCLTAAVVAAQIPEPGGESGARPSND</sequence>
<evidence type="ECO:0000256" key="5">
    <source>
        <dbReference type="ARBA" id="ARBA00022989"/>
    </source>
</evidence>
<dbReference type="InterPro" id="IPR020846">
    <property type="entry name" value="MFS_dom"/>
</dbReference>